<evidence type="ECO:0000256" key="2">
    <source>
        <dbReference type="SAM" id="SignalP"/>
    </source>
</evidence>
<dbReference type="RefSeq" id="WP_187551770.1">
    <property type="nucleotide sequence ID" value="NZ_CP060719.1"/>
</dbReference>
<sequence length="141" mass="14249">MSKLAAALIAVTVAFAAPAFAQDQIQAITLRIDAGTALTSTGGDFTSATTGQPLAVGEKVMINEKSASTAIYDSGCEVKFDKPGVYEVPSDCKPGAWVATEGSRVKTWVIVGGALVAAAIIGNSGSDPEDPPPPPLSTGAR</sequence>
<proteinExistence type="predicted"/>
<feature type="signal peptide" evidence="2">
    <location>
        <begin position="1"/>
        <end position="21"/>
    </location>
</feature>
<dbReference type="AlphaFoldDB" id="A0A7G9SN22"/>
<keyword evidence="2" id="KW-0732">Signal</keyword>
<organism evidence="3 4">
    <name type="scientific">Thermomonas carbonis</name>
    <dbReference type="NCBI Taxonomy" id="1463158"/>
    <lineage>
        <taxon>Bacteria</taxon>
        <taxon>Pseudomonadati</taxon>
        <taxon>Pseudomonadota</taxon>
        <taxon>Gammaproteobacteria</taxon>
        <taxon>Lysobacterales</taxon>
        <taxon>Lysobacteraceae</taxon>
        <taxon>Thermomonas</taxon>
    </lineage>
</organism>
<accession>A0A7G9SN22</accession>
<dbReference type="Proteomes" id="UP000515804">
    <property type="component" value="Chromosome"/>
</dbReference>
<feature type="compositionally biased region" description="Pro residues" evidence="1">
    <location>
        <begin position="131"/>
        <end position="141"/>
    </location>
</feature>
<dbReference type="KEGG" id="tcn:H9L16_11245"/>
<reference evidence="3 4" key="1">
    <citation type="submission" date="2020-08" db="EMBL/GenBank/DDBJ databases">
        <title>Genome sequence of Thermomonas carbonis KCTC 42013T.</title>
        <authorList>
            <person name="Hyun D.-W."/>
            <person name="Bae J.-W."/>
        </authorList>
    </citation>
    <scope>NUCLEOTIDE SEQUENCE [LARGE SCALE GENOMIC DNA]</scope>
    <source>
        <strain evidence="3 4">KCTC 42013</strain>
    </source>
</reference>
<evidence type="ECO:0000313" key="4">
    <source>
        <dbReference type="Proteomes" id="UP000515804"/>
    </source>
</evidence>
<evidence type="ECO:0000256" key="1">
    <source>
        <dbReference type="SAM" id="MobiDB-lite"/>
    </source>
</evidence>
<gene>
    <name evidence="3" type="ORF">H9L16_11245</name>
</gene>
<name>A0A7G9SN22_9GAMM</name>
<feature type="chain" id="PRO_5028934920" evidence="2">
    <location>
        <begin position="22"/>
        <end position="141"/>
    </location>
</feature>
<evidence type="ECO:0000313" key="3">
    <source>
        <dbReference type="EMBL" id="QNN69247.1"/>
    </source>
</evidence>
<dbReference type="EMBL" id="CP060719">
    <property type="protein sequence ID" value="QNN69247.1"/>
    <property type="molecule type" value="Genomic_DNA"/>
</dbReference>
<protein>
    <submittedName>
        <fullName evidence="3">Uncharacterized protein</fullName>
    </submittedName>
</protein>
<feature type="region of interest" description="Disordered" evidence="1">
    <location>
        <begin position="122"/>
        <end position="141"/>
    </location>
</feature>
<keyword evidence="4" id="KW-1185">Reference proteome</keyword>